<protein>
    <submittedName>
        <fullName evidence="2">Uncharacterized protein</fullName>
    </submittedName>
</protein>
<proteinExistence type="predicted"/>
<dbReference type="EMBL" id="JAGZSV010000125">
    <property type="protein sequence ID" value="MBS6941158.1"/>
    <property type="molecule type" value="Genomic_DNA"/>
</dbReference>
<organism evidence="2 3">
    <name type="scientific">Slackia piriformis</name>
    <dbReference type="NCBI Taxonomy" id="626934"/>
    <lineage>
        <taxon>Bacteria</taxon>
        <taxon>Bacillati</taxon>
        <taxon>Actinomycetota</taxon>
        <taxon>Coriobacteriia</taxon>
        <taxon>Eggerthellales</taxon>
        <taxon>Eggerthellaceae</taxon>
        <taxon>Slackia</taxon>
    </lineage>
</organism>
<sequence>MADAARGEDIGHPADIQLQVTGAPSTGGSESHAYLVRAGEAPPVITTPIELKIKSDESIGSWTNRVAVELYAPYLYIGEDGESHQTLKESEWKQNGGDVAGTRLSLIPSANMEGHWEVYSVDEKGDKHLVEKNSDEWSEGLSGTIRLEYVNNGGILHGSIKPQTPEFTARFKGKVPENTMAEVGVGMHVGLYTDSNKVQHEGDFTIKPGENTDSQIRSAILVNSNLEWEFGTKCISDNALWDRVNYMVYEVRMKNTSKTTQSAIFRGAFDLYSEVKQANGLRQEDLAAFKLDESGQVVENPHPSDSSATLIGKPGEGGALIYDVTSLSQEQRDAIDLERFSNVDDFGLEEMAYRSLQPGHVNIDLPNKNDDGTSGNGHLVSKGDPDNPDDYDPDNYDETVLYVALPFTTNFVPHEQGDGTSMFESVKIENTPTVHFSTNGAISWSKQAQTVTKAFRVPEVGFSLQKHALDFSDTPQKRADGAIGYVSHYAITDIATSGNVSVYGPDSLEQPYGVVMADTLPEDFDLTSIDISMDKQTVEGLPERELSDWLASDLGGASCIQFETKAEGSDTSTWVSVGDPVALGEGADGKLHWKLGSDEAGSALYEDARLADFTGTFRVLFKDALPSDEAFPGSFGVNGIMTLPYDQYRNDVK</sequence>
<dbReference type="Proteomes" id="UP000727506">
    <property type="component" value="Unassembled WGS sequence"/>
</dbReference>
<feature type="non-terminal residue" evidence="2">
    <location>
        <position position="653"/>
    </location>
</feature>
<comment type="caution">
    <text evidence="2">The sequence shown here is derived from an EMBL/GenBank/DDBJ whole genome shotgun (WGS) entry which is preliminary data.</text>
</comment>
<feature type="compositionally biased region" description="Polar residues" evidence="1">
    <location>
        <begin position="18"/>
        <end position="29"/>
    </location>
</feature>
<evidence type="ECO:0000256" key="1">
    <source>
        <dbReference type="SAM" id="MobiDB-lite"/>
    </source>
</evidence>
<evidence type="ECO:0000313" key="3">
    <source>
        <dbReference type="Proteomes" id="UP000727506"/>
    </source>
</evidence>
<name>A0A943V0Z9_9ACTN</name>
<reference evidence="2" key="1">
    <citation type="submission" date="2021-02" db="EMBL/GenBank/DDBJ databases">
        <title>Infant gut strain persistence is associated with maternal origin, phylogeny, and functional potential including surface adhesion and iron acquisition.</title>
        <authorList>
            <person name="Lou Y.C."/>
        </authorList>
    </citation>
    <scope>NUCLEOTIDE SEQUENCE</scope>
    <source>
        <strain evidence="2">L2_039_000G1_dasL2_039_000G1_concoct_11</strain>
    </source>
</reference>
<feature type="region of interest" description="Disordered" evidence="1">
    <location>
        <begin position="1"/>
        <end position="30"/>
    </location>
</feature>
<accession>A0A943V0Z9</accession>
<feature type="compositionally biased region" description="Basic and acidic residues" evidence="1">
    <location>
        <begin position="1"/>
        <end position="12"/>
    </location>
</feature>
<dbReference type="AlphaFoldDB" id="A0A943V0Z9"/>
<evidence type="ECO:0000313" key="2">
    <source>
        <dbReference type="EMBL" id="MBS6941158.1"/>
    </source>
</evidence>
<feature type="region of interest" description="Disordered" evidence="1">
    <location>
        <begin position="362"/>
        <end position="394"/>
    </location>
</feature>
<gene>
    <name evidence="2" type="ORF">KH142_06750</name>
</gene>